<dbReference type="GO" id="GO:0000724">
    <property type="term" value="P:double-strand break repair via homologous recombination"/>
    <property type="evidence" value="ECO:0007669"/>
    <property type="project" value="TreeGrafter"/>
</dbReference>
<dbReference type="InterPro" id="IPR007232">
    <property type="entry name" value="Rad52_Rad59_Rad22"/>
</dbReference>
<dbReference type="Gene3D" id="3.30.390.80">
    <property type="entry name" value="DNA repair protein Rad52/59/22"/>
    <property type="match status" value="1"/>
</dbReference>
<dbReference type="InterPro" id="IPR041247">
    <property type="entry name" value="Rad52_fam"/>
</dbReference>
<evidence type="ECO:0000256" key="1">
    <source>
        <dbReference type="ARBA" id="ARBA00006638"/>
    </source>
</evidence>
<dbReference type="InterPro" id="IPR042525">
    <property type="entry name" value="Rad52_Rad59_Rad22_sf"/>
</dbReference>
<evidence type="ECO:0000256" key="4">
    <source>
        <dbReference type="ARBA" id="ARBA00023204"/>
    </source>
</evidence>
<dbReference type="GO" id="GO:0045002">
    <property type="term" value="P:double-strand break repair via single-strand annealing"/>
    <property type="evidence" value="ECO:0007669"/>
    <property type="project" value="TreeGrafter"/>
</dbReference>
<sequence length="208" mass="23105">MSSSLTNLTYDGAVYETGPGLEDLCISDLQAVEQWVDRPASAWAVQKIGVLLSKIESYTYKIYHRNRYGKHSLAKLIPVHVMIQYANEALGFDGWSLEIIQIHAADCRSVPSKDPAQDSSSDQRYEVLSEAKVRLQLKDGTNTEASGFGSAVASTRGDSFSKSKKMAINDAFKKCFLHLETIILEHEQRVASNYYVDGLYGSKSKKAQ</sequence>
<protein>
    <submittedName>
        <fullName evidence="5">LAME_0F07338g1_1</fullName>
    </submittedName>
</protein>
<gene>
    <name evidence="5" type="ORF">LAME_0F07338G</name>
</gene>
<proteinExistence type="inferred from homology"/>
<keyword evidence="4" id="KW-0234">DNA repair</keyword>
<keyword evidence="3" id="KW-0233">DNA recombination</keyword>
<evidence type="ECO:0000313" key="5">
    <source>
        <dbReference type="EMBL" id="SCU94403.1"/>
    </source>
</evidence>
<reference evidence="6" key="1">
    <citation type="submission" date="2016-03" db="EMBL/GenBank/DDBJ databases">
        <authorList>
            <person name="Devillers Hugo."/>
        </authorList>
    </citation>
    <scope>NUCLEOTIDE SEQUENCE [LARGE SCALE GENOMIC DNA]</scope>
</reference>
<dbReference type="PANTHER" id="PTHR12132">
    <property type="entry name" value="DNA REPAIR AND RECOMBINATION PROTEIN RAD52, RAD59"/>
    <property type="match status" value="1"/>
</dbReference>
<evidence type="ECO:0000256" key="3">
    <source>
        <dbReference type="ARBA" id="ARBA00023172"/>
    </source>
</evidence>
<keyword evidence="6" id="KW-1185">Reference proteome</keyword>
<dbReference type="AlphaFoldDB" id="A0A1G4JTZ4"/>
<dbReference type="SUPFAM" id="SSF54768">
    <property type="entry name" value="dsRNA-binding domain-like"/>
    <property type="match status" value="1"/>
</dbReference>
<dbReference type="Proteomes" id="UP000191144">
    <property type="component" value="Chromosome F"/>
</dbReference>
<dbReference type="PANTHER" id="PTHR12132:SF2">
    <property type="entry name" value="DNA REPAIR PROTEIN RAD59"/>
    <property type="match status" value="1"/>
</dbReference>
<dbReference type="OrthoDB" id="206565at2759"/>
<dbReference type="Pfam" id="PF04098">
    <property type="entry name" value="Rad52_Rad22"/>
    <property type="match status" value="1"/>
</dbReference>
<dbReference type="GO" id="GO:0006312">
    <property type="term" value="P:mitotic recombination"/>
    <property type="evidence" value="ECO:0007669"/>
    <property type="project" value="TreeGrafter"/>
</dbReference>
<comment type="similarity">
    <text evidence="1">Belongs to the RAD52 family.</text>
</comment>
<dbReference type="GO" id="GO:0005634">
    <property type="term" value="C:nucleus"/>
    <property type="evidence" value="ECO:0007669"/>
    <property type="project" value="TreeGrafter"/>
</dbReference>
<name>A0A1G4JTZ4_9SACH</name>
<evidence type="ECO:0000313" key="6">
    <source>
        <dbReference type="Proteomes" id="UP000191144"/>
    </source>
</evidence>
<organism evidence="5 6">
    <name type="scientific">Lachancea meyersii CBS 8951</name>
    <dbReference type="NCBI Taxonomy" id="1266667"/>
    <lineage>
        <taxon>Eukaryota</taxon>
        <taxon>Fungi</taxon>
        <taxon>Dikarya</taxon>
        <taxon>Ascomycota</taxon>
        <taxon>Saccharomycotina</taxon>
        <taxon>Saccharomycetes</taxon>
        <taxon>Saccharomycetales</taxon>
        <taxon>Saccharomycetaceae</taxon>
        <taxon>Lachancea</taxon>
    </lineage>
</organism>
<evidence type="ECO:0000256" key="2">
    <source>
        <dbReference type="ARBA" id="ARBA00022763"/>
    </source>
</evidence>
<accession>A0A1G4JTZ4</accession>
<keyword evidence="2" id="KW-0227">DNA damage</keyword>
<dbReference type="EMBL" id="LT598477">
    <property type="protein sequence ID" value="SCU94403.1"/>
    <property type="molecule type" value="Genomic_DNA"/>
</dbReference>